<dbReference type="InterPro" id="IPR020904">
    <property type="entry name" value="Sc_DH/Rdtase_CS"/>
</dbReference>
<comment type="similarity">
    <text evidence="1 2">Belongs to the short-chain dehydrogenases/reductases (SDR) family.</text>
</comment>
<dbReference type="CDD" id="cd05233">
    <property type="entry name" value="SDR_c"/>
    <property type="match status" value="1"/>
</dbReference>
<protein>
    <submittedName>
        <fullName evidence="3">3-hydroxybutyrate dehydrogenase</fullName>
    </submittedName>
</protein>
<dbReference type="EMBL" id="SOZD01000007">
    <property type="protein sequence ID" value="TFF19192.1"/>
    <property type="molecule type" value="Genomic_DNA"/>
</dbReference>
<dbReference type="PRINTS" id="PR00080">
    <property type="entry name" value="SDRFAMILY"/>
</dbReference>
<dbReference type="PROSITE" id="PS00061">
    <property type="entry name" value="ADH_SHORT"/>
    <property type="match status" value="1"/>
</dbReference>
<dbReference type="PANTHER" id="PTHR42879">
    <property type="entry name" value="3-OXOACYL-(ACYL-CARRIER-PROTEIN) REDUCTASE"/>
    <property type="match status" value="1"/>
</dbReference>
<dbReference type="NCBIfam" id="NF009931">
    <property type="entry name" value="PRK13394.1"/>
    <property type="match status" value="1"/>
</dbReference>
<dbReference type="InterPro" id="IPR002347">
    <property type="entry name" value="SDR_fam"/>
</dbReference>
<evidence type="ECO:0000256" key="1">
    <source>
        <dbReference type="ARBA" id="ARBA00006484"/>
    </source>
</evidence>
<evidence type="ECO:0000313" key="3">
    <source>
        <dbReference type="EMBL" id="TFF19192.1"/>
    </source>
</evidence>
<accession>A0A4Y8RBK7</accession>
<dbReference type="PRINTS" id="PR00081">
    <property type="entry name" value="GDHRDH"/>
</dbReference>
<dbReference type="Gene3D" id="3.40.50.720">
    <property type="entry name" value="NAD(P)-binding Rossmann-like Domain"/>
    <property type="match status" value="1"/>
</dbReference>
<evidence type="ECO:0000313" key="4">
    <source>
        <dbReference type="Proteomes" id="UP000298179"/>
    </source>
</evidence>
<name>A0A4Y8RBK7_9HYPH</name>
<dbReference type="FunFam" id="3.40.50.720:FF:000084">
    <property type="entry name" value="Short-chain dehydrogenase reductase"/>
    <property type="match status" value="1"/>
</dbReference>
<dbReference type="Pfam" id="PF00106">
    <property type="entry name" value="adh_short"/>
    <property type="match status" value="1"/>
</dbReference>
<organism evidence="3 4">
    <name type="scientific">Jiella endophytica</name>
    <dbReference type="NCBI Taxonomy" id="2558362"/>
    <lineage>
        <taxon>Bacteria</taxon>
        <taxon>Pseudomonadati</taxon>
        <taxon>Pseudomonadota</taxon>
        <taxon>Alphaproteobacteria</taxon>
        <taxon>Hyphomicrobiales</taxon>
        <taxon>Aurantimonadaceae</taxon>
        <taxon>Jiella</taxon>
    </lineage>
</organism>
<dbReference type="InterPro" id="IPR050259">
    <property type="entry name" value="SDR"/>
</dbReference>
<reference evidence="3 4" key="1">
    <citation type="submission" date="2019-03" db="EMBL/GenBank/DDBJ databases">
        <title>Jiella endophytica sp. nov., a novel endophytic bacterium isolated from root of Ficus microcarpa Linn. f.</title>
        <authorList>
            <person name="Tuo L."/>
        </authorList>
    </citation>
    <scope>NUCLEOTIDE SEQUENCE [LARGE SCALE GENOMIC DNA]</scope>
    <source>
        <strain evidence="3 4">CBS5Q-3</strain>
    </source>
</reference>
<dbReference type="InterPro" id="IPR036291">
    <property type="entry name" value="NAD(P)-bd_dom_sf"/>
</dbReference>
<dbReference type="InterPro" id="IPR011294">
    <property type="entry name" value="3-OHbutyrate_DH"/>
</dbReference>
<sequence>MQLEGNVAVVTGASSGIGRTIAETFVREGGKVAICDINMGGAEKAVAEIKAAGGDAMAVEMDVTDEDAVNRGVDAVADRYGRIDTMVSNAGIQIVHPIEEFPYAEFRKLVTIHLDGSFLLTKACVKHMYPRKSGSLIYMGSVHSHEPSALKTAYVAAKHGILGLARVMAKEGAKHGVRSNTICPGFVKTPLVEKQIPEQAQNLGISEEDVVNKIMLGETVDQTFTTMEDVAEVALFLASFKSNALTGQSIVPSHGWYMA</sequence>
<dbReference type="NCBIfam" id="NF009093">
    <property type="entry name" value="PRK12429.1"/>
    <property type="match status" value="1"/>
</dbReference>
<dbReference type="GO" id="GO:0003858">
    <property type="term" value="F:3-hydroxybutyrate dehydrogenase activity"/>
    <property type="evidence" value="ECO:0007669"/>
    <property type="project" value="InterPro"/>
</dbReference>
<dbReference type="OrthoDB" id="9804774at2"/>
<dbReference type="AlphaFoldDB" id="A0A4Y8RBK7"/>
<dbReference type="RefSeq" id="WP_134763790.1">
    <property type="nucleotide sequence ID" value="NZ_SOZD01000007.1"/>
</dbReference>
<keyword evidence="4" id="KW-1185">Reference proteome</keyword>
<evidence type="ECO:0000256" key="2">
    <source>
        <dbReference type="RuleBase" id="RU000363"/>
    </source>
</evidence>
<dbReference type="SUPFAM" id="SSF51735">
    <property type="entry name" value="NAD(P)-binding Rossmann-fold domains"/>
    <property type="match status" value="1"/>
</dbReference>
<dbReference type="PANTHER" id="PTHR42879:SF2">
    <property type="entry name" value="3-OXOACYL-[ACYL-CARRIER-PROTEIN] REDUCTASE FABG"/>
    <property type="match status" value="1"/>
</dbReference>
<comment type="caution">
    <text evidence="3">The sequence shown here is derived from an EMBL/GenBank/DDBJ whole genome shotgun (WGS) entry which is preliminary data.</text>
</comment>
<proteinExistence type="inferred from homology"/>
<dbReference type="GO" id="GO:0032787">
    <property type="term" value="P:monocarboxylic acid metabolic process"/>
    <property type="evidence" value="ECO:0007669"/>
    <property type="project" value="UniProtKB-ARBA"/>
</dbReference>
<dbReference type="Proteomes" id="UP000298179">
    <property type="component" value="Unassembled WGS sequence"/>
</dbReference>
<dbReference type="NCBIfam" id="TIGR01963">
    <property type="entry name" value="PHB_DH"/>
    <property type="match status" value="1"/>
</dbReference>
<gene>
    <name evidence="3" type="ORF">E3C22_20745</name>
</gene>